<comment type="caution">
    <text evidence="1">The sequence shown here is derived from an EMBL/GenBank/DDBJ whole genome shotgun (WGS) entry which is preliminary data.</text>
</comment>
<gene>
    <name evidence="1" type="ORF">S03H2_47086</name>
</gene>
<dbReference type="Gene3D" id="3.40.50.300">
    <property type="entry name" value="P-loop containing nucleotide triphosphate hydrolases"/>
    <property type="match status" value="1"/>
</dbReference>
<name>X1IID8_9ZZZZ</name>
<reference evidence="1" key="1">
    <citation type="journal article" date="2014" name="Front. Microbiol.">
        <title>High frequency of phylogenetically diverse reductive dehalogenase-homologous genes in deep subseafloor sedimentary metagenomes.</title>
        <authorList>
            <person name="Kawai M."/>
            <person name="Futagami T."/>
            <person name="Toyoda A."/>
            <person name="Takaki Y."/>
            <person name="Nishi S."/>
            <person name="Hori S."/>
            <person name="Arai W."/>
            <person name="Tsubouchi T."/>
            <person name="Morono Y."/>
            <person name="Uchiyama I."/>
            <person name="Ito T."/>
            <person name="Fujiyama A."/>
            <person name="Inagaki F."/>
            <person name="Takami H."/>
        </authorList>
    </citation>
    <scope>NUCLEOTIDE SEQUENCE</scope>
    <source>
        <strain evidence="1">Expedition CK06-06</strain>
    </source>
</reference>
<accession>X1IID8</accession>
<dbReference type="AlphaFoldDB" id="X1IID8"/>
<feature type="non-terminal residue" evidence="1">
    <location>
        <position position="235"/>
    </location>
</feature>
<sequence>MTGVVERLGVDMIHTTEDEETRKKAQEQYKKKFGEYIPNEHFYEITHDQFANWMRIYNMPFSGCKVIIPVNGMRWEAMCSQPSKVIMMWRDPAEIRQSQEAFYKKARANYEGDGDPSEMAEAYLRTMLASTRVMLDRRAQLSHDALFDVKWEPVGAGAWHPEVGHVSVPPEMITKKSDVKVQPFDYKVVQYRDVLEDPEKEVREIAKFLGAEPDRIGYAASSVDKDKIRFKKEEL</sequence>
<dbReference type="SUPFAM" id="SSF52540">
    <property type="entry name" value="P-loop containing nucleoside triphosphate hydrolases"/>
    <property type="match status" value="1"/>
</dbReference>
<evidence type="ECO:0000313" key="1">
    <source>
        <dbReference type="EMBL" id="GAH68995.1"/>
    </source>
</evidence>
<organism evidence="1">
    <name type="scientific">marine sediment metagenome</name>
    <dbReference type="NCBI Taxonomy" id="412755"/>
    <lineage>
        <taxon>unclassified sequences</taxon>
        <taxon>metagenomes</taxon>
        <taxon>ecological metagenomes</taxon>
    </lineage>
</organism>
<proteinExistence type="predicted"/>
<dbReference type="EMBL" id="BARU01029619">
    <property type="protein sequence ID" value="GAH68995.1"/>
    <property type="molecule type" value="Genomic_DNA"/>
</dbReference>
<protein>
    <submittedName>
        <fullName evidence="1">Uncharacterized protein</fullName>
    </submittedName>
</protein>
<dbReference type="InterPro" id="IPR027417">
    <property type="entry name" value="P-loop_NTPase"/>
</dbReference>